<evidence type="ECO:0000313" key="1">
    <source>
        <dbReference type="EMBL" id="KAK4235132.1"/>
    </source>
</evidence>
<reference evidence="1" key="2">
    <citation type="submission" date="2023-05" db="EMBL/GenBank/DDBJ databases">
        <authorList>
            <consortium name="Lawrence Berkeley National Laboratory"/>
            <person name="Steindorff A."/>
            <person name="Hensen N."/>
            <person name="Bonometti L."/>
            <person name="Westerberg I."/>
            <person name="Brannstrom I.O."/>
            <person name="Guillou S."/>
            <person name="Cros-Aarteil S."/>
            <person name="Calhoun S."/>
            <person name="Haridas S."/>
            <person name="Kuo A."/>
            <person name="Mondo S."/>
            <person name="Pangilinan J."/>
            <person name="Riley R."/>
            <person name="Labutti K."/>
            <person name="Andreopoulos B."/>
            <person name="Lipzen A."/>
            <person name="Chen C."/>
            <person name="Yanf M."/>
            <person name="Daum C."/>
            <person name="Ng V."/>
            <person name="Clum A."/>
            <person name="Ohm R."/>
            <person name="Martin F."/>
            <person name="Silar P."/>
            <person name="Natvig D."/>
            <person name="Lalanne C."/>
            <person name="Gautier V."/>
            <person name="Ament-Velasquez S.L."/>
            <person name="Kruys A."/>
            <person name="Hutchinson M.I."/>
            <person name="Powell A.J."/>
            <person name="Barry K."/>
            <person name="Miller A.N."/>
            <person name="Grigoriev I.V."/>
            <person name="Debuchy R."/>
            <person name="Gladieux P."/>
            <person name="Thoren M.H."/>
            <person name="Johannesson H."/>
        </authorList>
    </citation>
    <scope>NUCLEOTIDE SEQUENCE</scope>
    <source>
        <strain evidence="1">CBS 532.94</strain>
    </source>
</reference>
<protein>
    <submittedName>
        <fullName evidence="1">Uncharacterized protein</fullName>
    </submittedName>
</protein>
<feature type="non-terminal residue" evidence="1">
    <location>
        <position position="143"/>
    </location>
</feature>
<evidence type="ECO:0000313" key="2">
    <source>
        <dbReference type="Proteomes" id="UP001303760"/>
    </source>
</evidence>
<dbReference type="AlphaFoldDB" id="A0AAN7C5J6"/>
<accession>A0AAN7C5J6</accession>
<reference evidence="1" key="1">
    <citation type="journal article" date="2023" name="Mol. Phylogenet. Evol.">
        <title>Genome-scale phylogeny and comparative genomics of the fungal order Sordariales.</title>
        <authorList>
            <person name="Hensen N."/>
            <person name="Bonometti L."/>
            <person name="Westerberg I."/>
            <person name="Brannstrom I.O."/>
            <person name="Guillou S."/>
            <person name="Cros-Aarteil S."/>
            <person name="Calhoun S."/>
            <person name="Haridas S."/>
            <person name="Kuo A."/>
            <person name="Mondo S."/>
            <person name="Pangilinan J."/>
            <person name="Riley R."/>
            <person name="LaButti K."/>
            <person name="Andreopoulos B."/>
            <person name="Lipzen A."/>
            <person name="Chen C."/>
            <person name="Yan M."/>
            <person name="Daum C."/>
            <person name="Ng V."/>
            <person name="Clum A."/>
            <person name="Steindorff A."/>
            <person name="Ohm R.A."/>
            <person name="Martin F."/>
            <person name="Silar P."/>
            <person name="Natvig D.O."/>
            <person name="Lalanne C."/>
            <person name="Gautier V."/>
            <person name="Ament-Velasquez S.L."/>
            <person name="Kruys A."/>
            <person name="Hutchinson M.I."/>
            <person name="Powell A.J."/>
            <person name="Barry K."/>
            <person name="Miller A.N."/>
            <person name="Grigoriev I.V."/>
            <person name="Debuchy R."/>
            <person name="Gladieux P."/>
            <person name="Hiltunen Thoren M."/>
            <person name="Johannesson H."/>
        </authorList>
    </citation>
    <scope>NUCLEOTIDE SEQUENCE</scope>
    <source>
        <strain evidence="1">CBS 532.94</strain>
    </source>
</reference>
<comment type="caution">
    <text evidence="1">The sequence shown here is derived from an EMBL/GenBank/DDBJ whole genome shotgun (WGS) entry which is preliminary data.</text>
</comment>
<gene>
    <name evidence="1" type="ORF">C8A03DRAFT_18075</name>
</gene>
<dbReference type="EMBL" id="MU860294">
    <property type="protein sequence ID" value="KAK4235132.1"/>
    <property type="molecule type" value="Genomic_DNA"/>
</dbReference>
<keyword evidence="2" id="KW-1185">Reference proteome</keyword>
<proteinExistence type="predicted"/>
<dbReference type="Proteomes" id="UP001303760">
    <property type="component" value="Unassembled WGS sequence"/>
</dbReference>
<name>A0AAN7C5J6_9PEZI</name>
<organism evidence="1 2">
    <name type="scientific">Achaetomium macrosporum</name>
    <dbReference type="NCBI Taxonomy" id="79813"/>
    <lineage>
        <taxon>Eukaryota</taxon>
        <taxon>Fungi</taxon>
        <taxon>Dikarya</taxon>
        <taxon>Ascomycota</taxon>
        <taxon>Pezizomycotina</taxon>
        <taxon>Sordariomycetes</taxon>
        <taxon>Sordariomycetidae</taxon>
        <taxon>Sordariales</taxon>
        <taxon>Chaetomiaceae</taxon>
        <taxon>Achaetomium</taxon>
    </lineage>
</organism>
<sequence>MTGSDNQPSVADLLQQSVAAIGANKAQRTTPLIDKLVRQEDFPVWRDKLTRTLARYDLDRYIKTDWRIDRADVDDYLQAVVPGHQVWANIKGMGWRSEDINPKKTYDFIVQYFERGTATSLYDMMRELVTIRREAFDKMESFQ</sequence>